<dbReference type="InterPro" id="IPR050869">
    <property type="entry name" value="H3K4_H4K5_MeTrfase"/>
</dbReference>
<reference evidence="6 7" key="1">
    <citation type="submission" date="2024-04" db="EMBL/GenBank/DDBJ databases">
        <authorList>
            <consortium name="Genoscope - CEA"/>
            <person name="William W."/>
        </authorList>
    </citation>
    <scope>NUCLEOTIDE SEQUENCE [LARGE SCALE GENOMIC DNA]</scope>
</reference>
<protein>
    <recommendedName>
        <fullName evidence="5">MYND-type domain-containing protein</fullName>
    </recommendedName>
</protein>
<organism evidence="6 7">
    <name type="scientific">Lymnaea stagnalis</name>
    <name type="common">Great pond snail</name>
    <name type="synonym">Helix stagnalis</name>
    <dbReference type="NCBI Taxonomy" id="6523"/>
    <lineage>
        <taxon>Eukaryota</taxon>
        <taxon>Metazoa</taxon>
        <taxon>Spiralia</taxon>
        <taxon>Lophotrochozoa</taxon>
        <taxon>Mollusca</taxon>
        <taxon>Gastropoda</taxon>
        <taxon>Heterobranchia</taxon>
        <taxon>Euthyneura</taxon>
        <taxon>Panpulmonata</taxon>
        <taxon>Hygrophila</taxon>
        <taxon>Lymnaeoidea</taxon>
        <taxon>Lymnaeidae</taxon>
        <taxon>Lymnaea</taxon>
    </lineage>
</organism>
<dbReference type="PANTHER" id="PTHR12197">
    <property type="entry name" value="HISTONE-LYSINE N-METHYLTRANSFERASE SMYD"/>
    <property type="match status" value="1"/>
</dbReference>
<dbReference type="PANTHER" id="PTHR12197:SF251">
    <property type="entry name" value="EG:BACR7C10.4 PROTEIN"/>
    <property type="match status" value="1"/>
</dbReference>
<dbReference type="InterPro" id="IPR046341">
    <property type="entry name" value="SET_dom_sf"/>
</dbReference>
<gene>
    <name evidence="6" type="ORF">GSLYS_00007922001</name>
</gene>
<evidence type="ECO:0000256" key="3">
    <source>
        <dbReference type="ARBA" id="ARBA00022833"/>
    </source>
</evidence>
<dbReference type="Gene3D" id="6.10.140.2220">
    <property type="match status" value="1"/>
</dbReference>
<sequence length="424" mass="48032">MGWQRGSLVMEAKPYAHVICQKYKDDRCNFCFTSVEEKLLKCGACKKLMYCGVACQKADWRIHKTECKVMKRVPDTPTDSIRLYLRLIIRYLAGAASEKHPKDESPCLRSFTDLMSHSERIKNDPTRSGLFRVAADFVRGYTHGILQVPNDDVLLEIFGKMVINTFTIADELLQDVGVAVYTSPSILDHRCWGNAVASFDGIKIRVRAVDAIHSDSLSDVFLSYVDPVATIAERQAQLQQQYYFTCECGRCQNKEADEKMCSIEGSNEGDLTRVKECIDKVEAMRKDKASPKDILDVCEKCLNETKLPFGNVYLVRLVGKAFDAAIDSEQWENALMWGIKNYKAYSLMHPPFNPCVGYLLANMGKLLMLFGRLNEAMIHLRKALDNFTVSLGDSHYLYKQVTGMMAQCQAELDHEEQQGTALQF</sequence>
<name>A0AAV2HJA6_LYMST</name>
<dbReference type="SUPFAM" id="SSF144232">
    <property type="entry name" value="HIT/MYND zinc finger-like"/>
    <property type="match status" value="1"/>
</dbReference>
<evidence type="ECO:0000256" key="1">
    <source>
        <dbReference type="ARBA" id="ARBA00022723"/>
    </source>
</evidence>
<dbReference type="PROSITE" id="PS50865">
    <property type="entry name" value="ZF_MYND_2"/>
    <property type="match status" value="1"/>
</dbReference>
<dbReference type="GO" id="GO:0005634">
    <property type="term" value="C:nucleus"/>
    <property type="evidence" value="ECO:0007669"/>
    <property type="project" value="TreeGrafter"/>
</dbReference>
<dbReference type="SUPFAM" id="SSF82199">
    <property type="entry name" value="SET domain"/>
    <property type="match status" value="1"/>
</dbReference>
<dbReference type="Gene3D" id="1.10.220.160">
    <property type="match status" value="1"/>
</dbReference>
<evidence type="ECO:0000313" key="6">
    <source>
        <dbReference type="EMBL" id="CAL1533962.1"/>
    </source>
</evidence>
<dbReference type="PROSITE" id="PS01360">
    <property type="entry name" value="ZF_MYND_1"/>
    <property type="match status" value="1"/>
</dbReference>
<evidence type="ECO:0000256" key="4">
    <source>
        <dbReference type="PROSITE-ProRule" id="PRU00134"/>
    </source>
</evidence>
<dbReference type="Proteomes" id="UP001497497">
    <property type="component" value="Unassembled WGS sequence"/>
</dbReference>
<feature type="domain" description="MYND-type" evidence="5">
    <location>
        <begin position="28"/>
        <end position="67"/>
    </location>
</feature>
<keyword evidence="7" id="KW-1185">Reference proteome</keyword>
<keyword evidence="1" id="KW-0479">Metal-binding</keyword>
<dbReference type="InterPro" id="IPR002893">
    <property type="entry name" value="Znf_MYND"/>
</dbReference>
<dbReference type="Gene3D" id="1.25.40.10">
    <property type="entry name" value="Tetratricopeptide repeat domain"/>
    <property type="match status" value="1"/>
</dbReference>
<evidence type="ECO:0000313" key="7">
    <source>
        <dbReference type="Proteomes" id="UP001497497"/>
    </source>
</evidence>
<dbReference type="AlphaFoldDB" id="A0AAV2HJA6"/>
<dbReference type="Pfam" id="PF01753">
    <property type="entry name" value="zf-MYND"/>
    <property type="match status" value="1"/>
</dbReference>
<dbReference type="EMBL" id="CAXITT010000157">
    <property type="protein sequence ID" value="CAL1533962.1"/>
    <property type="molecule type" value="Genomic_DNA"/>
</dbReference>
<proteinExistence type="predicted"/>
<evidence type="ECO:0000259" key="5">
    <source>
        <dbReference type="PROSITE" id="PS50865"/>
    </source>
</evidence>
<accession>A0AAV2HJA6</accession>
<evidence type="ECO:0000256" key="2">
    <source>
        <dbReference type="ARBA" id="ARBA00022771"/>
    </source>
</evidence>
<comment type="caution">
    <text evidence="6">The sequence shown here is derived from an EMBL/GenBank/DDBJ whole genome shotgun (WGS) entry which is preliminary data.</text>
</comment>
<keyword evidence="2 4" id="KW-0863">Zinc-finger</keyword>
<dbReference type="Gene3D" id="2.170.270.10">
    <property type="entry name" value="SET domain"/>
    <property type="match status" value="1"/>
</dbReference>
<keyword evidence="3" id="KW-0862">Zinc</keyword>
<dbReference type="GO" id="GO:0008270">
    <property type="term" value="F:zinc ion binding"/>
    <property type="evidence" value="ECO:0007669"/>
    <property type="project" value="UniProtKB-KW"/>
</dbReference>
<dbReference type="Gene3D" id="1.25.40.970">
    <property type="match status" value="1"/>
</dbReference>
<dbReference type="InterPro" id="IPR011990">
    <property type="entry name" value="TPR-like_helical_dom_sf"/>
</dbReference>